<reference evidence="1 2" key="2">
    <citation type="submission" date="2020-04" db="EMBL/GenBank/DDBJ databases">
        <authorList>
            <person name="Fomenkov A."/>
            <person name="Anton B.P."/>
            <person name="Roberts R.J."/>
        </authorList>
    </citation>
    <scope>NUCLEOTIDE SEQUENCE [LARGE SCALE GENOMIC DNA]</scope>
    <source>
        <strain evidence="1 2">S2</strain>
    </source>
</reference>
<gene>
    <name evidence="1" type="ORF">HFZ78_02245</name>
</gene>
<dbReference type="InterPro" id="IPR012347">
    <property type="entry name" value="Ferritin-like"/>
</dbReference>
<evidence type="ECO:0000313" key="2">
    <source>
        <dbReference type="Proteomes" id="UP000501868"/>
    </source>
</evidence>
<name>A0A6H1NXA2_PRIMG</name>
<reference evidence="1 2" key="1">
    <citation type="submission" date="2020-04" db="EMBL/GenBank/DDBJ databases">
        <title>Genome-Wide Identification of 5-Methylcytosine Sites in Bacterial Genomes By High-Throughput Sequencing of MspJI Restriction Fragments.</title>
        <authorList>
            <person name="Wu V."/>
        </authorList>
    </citation>
    <scope>NUCLEOTIDE SEQUENCE [LARGE SCALE GENOMIC DNA]</scope>
    <source>
        <strain evidence="1 2">S2</strain>
    </source>
</reference>
<dbReference type="Pfam" id="PF11553">
    <property type="entry name" value="DUF3231"/>
    <property type="match status" value="2"/>
</dbReference>
<protein>
    <submittedName>
        <fullName evidence="1">DUF3231 family protein</fullName>
    </submittedName>
</protein>
<dbReference type="Proteomes" id="UP000501868">
    <property type="component" value="Chromosome"/>
</dbReference>
<dbReference type="EMBL" id="CP051128">
    <property type="protein sequence ID" value="QIZ05711.1"/>
    <property type="molecule type" value="Genomic_DNA"/>
</dbReference>
<proteinExistence type="predicted"/>
<sequence length="326" mass="37591">MDIPKLTPAEMTNLWNSYLINTMTQWVTSYFIANCQDEDLRPILEYAEEMATTEVQKSRTFLEEANHPLPQKFDAEDVDVNAPALFTDKFVLILKGVLCQESLSVYSLSLSTSTRTDIRQFYEDCLKNASQLFNRLADLMIKKGLHHPEIHIPTPELVEKVSKQNFLAGWFTERRPLTSYEITQLVANIRINEVTKELMRGFAQVTRSNEFKNHFHRGAEIRQKHIEIFQSILLANELPQLPTWESEVTDTTVPPFSDRLMLFKMTLLTAATAGHYGVSLSSVLRKDIGAHYTRLMAEELLYGEDCVNLMIEHEFLDQLPMAKERK</sequence>
<dbReference type="AlphaFoldDB" id="A0A6H1NXA2"/>
<accession>A0A6H1NXA2</accession>
<organism evidence="1 2">
    <name type="scientific">Priestia megaterium</name>
    <name type="common">Bacillus megaterium</name>
    <dbReference type="NCBI Taxonomy" id="1404"/>
    <lineage>
        <taxon>Bacteria</taxon>
        <taxon>Bacillati</taxon>
        <taxon>Bacillota</taxon>
        <taxon>Bacilli</taxon>
        <taxon>Bacillales</taxon>
        <taxon>Bacillaceae</taxon>
        <taxon>Priestia</taxon>
    </lineage>
</organism>
<dbReference type="Gene3D" id="1.20.1260.10">
    <property type="match status" value="2"/>
</dbReference>
<evidence type="ECO:0000313" key="1">
    <source>
        <dbReference type="EMBL" id="QIZ05711.1"/>
    </source>
</evidence>
<dbReference type="InterPro" id="IPR021617">
    <property type="entry name" value="DUF3231"/>
</dbReference>